<feature type="non-terminal residue" evidence="1">
    <location>
        <position position="1"/>
    </location>
</feature>
<dbReference type="Proteomes" id="UP000824890">
    <property type="component" value="Unassembled WGS sequence"/>
</dbReference>
<accession>A0ABQ8EFV2</accession>
<dbReference type="EMBL" id="JAGKQM010000001">
    <property type="protein sequence ID" value="KAH0940577.1"/>
    <property type="molecule type" value="Genomic_DNA"/>
</dbReference>
<comment type="caution">
    <text evidence="1">The sequence shown here is derived from an EMBL/GenBank/DDBJ whole genome shotgun (WGS) entry which is preliminary data.</text>
</comment>
<evidence type="ECO:0000313" key="1">
    <source>
        <dbReference type="EMBL" id="KAH0940577.1"/>
    </source>
</evidence>
<keyword evidence="2" id="KW-1185">Reference proteome</keyword>
<sequence length="132" mass="15096">KLLAGVHNGRVTNMSACLPQAMKRKNDGTDQNERAQNNIPRGQVVEWASEVERRMSIIQKECFITNLRKNTTRKILYEKVGEGYMSGGIREVKQCPKQRSRRCVKAHMSSLIFIDEIFSRFGICPLVLLPKC</sequence>
<proteinExistence type="predicted"/>
<reference evidence="1 2" key="1">
    <citation type="submission" date="2021-05" db="EMBL/GenBank/DDBJ databases">
        <title>Genome Assembly of Synthetic Allotetraploid Brassica napus Reveals Homoeologous Exchanges between Subgenomes.</title>
        <authorList>
            <person name="Davis J.T."/>
        </authorList>
    </citation>
    <scope>NUCLEOTIDE SEQUENCE [LARGE SCALE GENOMIC DNA]</scope>
    <source>
        <strain evidence="2">cv. Da-Ae</strain>
        <tissue evidence="1">Seedling</tissue>
    </source>
</reference>
<name>A0ABQ8EFV2_BRANA</name>
<evidence type="ECO:0000313" key="2">
    <source>
        <dbReference type="Proteomes" id="UP000824890"/>
    </source>
</evidence>
<organism evidence="1 2">
    <name type="scientific">Brassica napus</name>
    <name type="common">Rape</name>
    <dbReference type="NCBI Taxonomy" id="3708"/>
    <lineage>
        <taxon>Eukaryota</taxon>
        <taxon>Viridiplantae</taxon>
        <taxon>Streptophyta</taxon>
        <taxon>Embryophyta</taxon>
        <taxon>Tracheophyta</taxon>
        <taxon>Spermatophyta</taxon>
        <taxon>Magnoliopsida</taxon>
        <taxon>eudicotyledons</taxon>
        <taxon>Gunneridae</taxon>
        <taxon>Pentapetalae</taxon>
        <taxon>rosids</taxon>
        <taxon>malvids</taxon>
        <taxon>Brassicales</taxon>
        <taxon>Brassicaceae</taxon>
        <taxon>Brassiceae</taxon>
        <taxon>Brassica</taxon>
    </lineage>
</organism>
<gene>
    <name evidence="1" type="ORF">HID58_000214</name>
</gene>
<protein>
    <submittedName>
        <fullName evidence="1">Uncharacterized protein</fullName>
    </submittedName>
</protein>